<dbReference type="Pfam" id="PF13410">
    <property type="entry name" value="GST_C_2"/>
    <property type="match status" value="1"/>
</dbReference>
<dbReference type="GO" id="GO:0006559">
    <property type="term" value="P:L-phenylalanine catabolic process"/>
    <property type="evidence" value="ECO:0007669"/>
    <property type="project" value="TreeGrafter"/>
</dbReference>
<dbReference type="Pfam" id="PF13409">
    <property type="entry name" value="GST_N_2"/>
    <property type="match status" value="1"/>
</dbReference>
<evidence type="ECO:0000313" key="2">
    <source>
        <dbReference type="EMBL" id="ANG63222.1"/>
    </source>
</evidence>
<keyword evidence="2" id="KW-0808">Transferase</keyword>
<accession>A0A1A9EZF7</accession>
<gene>
    <name evidence="2" type="ORF">A8C75_12555</name>
</gene>
<name>A0A1A9EZF7_9GAMM</name>
<dbReference type="AlphaFoldDB" id="A0A1A9EZF7"/>
<dbReference type="EMBL" id="CP015839">
    <property type="protein sequence ID" value="ANG63222.1"/>
    <property type="molecule type" value="Genomic_DNA"/>
</dbReference>
<evidence type="ECO:0000313" key="3">
    <source>
        <dbReference type="Proteomes" id="UP000078070"/>
    </source>
</evidence>
<dbReference type="PANTHER" id="PTHR42673">
    <property type="entry name" value="MALEYLACETOACETATE ISOMERASE"/>
    <property type="match status" value="1"/>
</dbReference>
<sequence>MNLIIGNKNYSSWSLRPWLLLSFHGVPFEEIRIPLDQDNTRAVLARYTDAGKVPVLQDGDLTVWDSLAICEYISEHYLGGGGWPGEARARAKARSCSAEMHSGFSQVRSQMPMNCRASGRKVVVSPALKRDIARIDQIWSECRETYSGLGPWLFGEFSIADCMFAPVAFRFHTYEVKLSDPAAQYMQFVLSHGKMYDWAEQARTEPETIEMEEVGI</sequence>
<dbReference type="GO" id="GO:0016034">
    <property type="term" value="F:maleylacetoacetate isomerase activity"/>
    <property type="evidence" value="ECO:0007669"/>
    <property type="project" value="TreeGrafter"/>
</dbReference>
<dbReference type="PANTHER" id="PTHR42673:SF4">
    <property type="entry name" value="MALEYLACETOACETATE ISOMERASE"/>
    <property type="match status" value="1"/>
</dbReference>
<dbReference type="SFLD" id="SFLDS00019">
    <property type="entry name" value="Glutathione_Transferase_(cytos"/>
    <property type="match status" value="1"/>
</dbReference>
<dbReference type="PROSITE" id="PS50404">
    <property type="entry name" value="GST_NTER"/>
    <property type="match status" value="1"/>
</dbReference>
<feature type="domain" description="GST N-terminal" evidence="1">
    <location>
        <begin position="1"/>
        <end position="81"/>
    </location>
</feature>
<dbReference type="GO" id="GO:0004364">
    <property type="term" value="F:glutathione transferase activity"/>
    <property type="evidence" value="ECO:0007669"/>
    <property type="project" value="TreeGrafter"/>
</dbReference>
<dbReference type="InterPro" id="IPR036249">
    <property type="entry name" value="Thioredoxin-like_sf"/>
</dbReference>
<reference evidence="3" key="1">
    <citation type="submission" date="2016-05" db="EMBL/GenBank/DDBJ databases">
        <authorList>
            <person name="Baek K."/>
            <person name="Yang S.-J."/>
        </authorList>
    </citation>
    <scope>NUCLEOTIDE SEQUENCE [LARGE SCALE GENOMIC DNA]</scope>
    <source>
        <strain evidence="3">ST58-10</strain>
    </source>
</reference>
<dbReference type="KEGG" id="mars:A8C75_12555"/>
<dbReference type="Gene3D" id="1.20.1050.10">
    <property type="match status" value="1"/>
</dbReference>
<dbReference type="Gene3D" id="3.40.30.10">
    <property type="entry name" value="Glutaredoxin"/>
    <property type="match status" value="1"/>
</dbReference>
<reference evidence="2 3" key="2">
    <citation type="journal article" date="2018" name="Int. J. Syst. Evol. Microbiol.">
        <title>Marinobacterium aestuarii sp. nov., a benzene-degrading marine bacterium isolated from estuary sediment.</title>
        <authorList>
            <person name="Bae S.S."/>
            <person name="Jung J."/>
            <person name="Chung D."/>
            <person name="Baek K."/>
        </authorList>
    </citation>
    <scope>NUCLEOTIDE SEQUENCE [LARGE SCALE GENOMIC DNA]</scope>
    <source>
        <strain evidence="2 3">ST58-10</strain>
    </source>
</reference>
<dbReference type="InterPro" id="IPR040079">
    <property type="entry name" value="Glutathione_S-Trfase"/>
</dbReference>
<dbReference type="CDD" id="cd03194">
    <property type="entry name" value="GST_C_3"/>
    <property type="match status" value="1"/>
</dbReference>
<dbReference type="GO" id="GO:0006749">
    <property type="term" value="P:glutathione metabolic process"/>
    <property type="evidence" value="ECO:0007669"/>
    <property type="project" value="TreeGrafter"/>
</dbReference>
<dbReference type="OrthoDB" id="9799538at2"/>
<dbReference type="CDD" id="cd03043">
    <property type="entry name" value="GST_N_1"/>
    <property type="match status" value="1"/>
</dbReference>
<keyword evidence="3" id="KW-1185">Reference proteome</keyword>
<dbReference type="RefSeq" id="WP_067382799.1">
    <property type="nucleotide sequence ID" value="NZ_CP015839.1"/>
</dbReference>
<evidence type="ECO:0000259" key="1">
    <source>
        <dbReference type="PROSITE" id="PS50404"/>
    </source>
</evidence>
<organism evidence="2 3">
    <name type="scientific">Marinobacterium aestuarii</name>
    <dbReference type="NCBI Taxonomy" id="1821621"/>
    <lineage>
        <taxon>Bacteria</taxon>
        <taxon>Pseudomonadati</taxon>
        <taxon>Pseudomonadota</taxon>
        <taxon>Gammaproteobacteria</taxon>
        <taxon>Oceanospirillales</taxon>
        <taxon>Oceanospirillaceae</taxon>
        <taxon>Marinobacterium</taxon>
    </lineage>
</organism>
<proteinExistence type="predicted"/>
<dbReference type="Proteomes" id="UP000078070">
    <property type="component" value="Chromosome"/>
</dbReference>
<dbReference type="InterPro" id="IPR004045">
    <property type="entry name" value="Glutathione_S-Trfase_N"/>
</dbReference>
<protein>
    <submittedName>
        <fullName evidence="2">Glutathione S-transferase</fullName>
    </submittedName>
</protein>
<dbReference type="InterPro" id="IPR036282">
    <property type="entry name" value="Glutathione-S-Trfase_C_sf"/>
</dbReference>
<dbReference type="SUPFAM" id="SSF52833">
    <property type="entry name" value="Thioredoxin-like"/>
    <property type="match status" value="1"/>
</dbReference>
<dbReference type="SUPFAM" id="SSF47616">
    <property type="entry name" value="GST C-terminal domain-like"/>
    <property type="match status" value="1"/>
</dbReference>
<dbReference type="STRING" id="1821621.A8C75_12555"/>